<dbReference type="InterPro" id="IPR036034">
    <property type="entry name" value="PDZ_sf"/>
</dbReference>
<proteinExistence type="inferred from homology"/>
<gene>
    <name evidence="4" type="ORF">JKP88DRAFT_180426</name>
</gene>
<dbReference type="Gene3D" id="2.30.42.10">
    <property type="match status" value="1"/>
</dbReference>
<dbReference type="Gene3D" id="3.20.90.10">
    <property type="entry name" value="Tubby Protein, Chain A"/>
    <property type="match status" value="2"/>
</dbReference>
<feature type="domain" description="Tubby C-terminal" evidence="3">
    <location>
        <begin position="375"/>
        <end position="467"/>
    </location>
</feature>
<feature type="compositionally biased region" description="Low complexity" evidence="2">
    <location>
        <begin position="257"/>
        <end position="269"/>
    </location>
</feature>
<accession>A0A836CGA0</accession>
<evidence type="ECO:0000259" key="3">
    <source>
        <dbReference type="Pfam" id="PF01167"/>
    </source>
</evidence>
<dbReference type="InterPro" id="IPR000007">
    <property type="entry name" value="Tubby_C"/>
</dbReference>
<dbReference type="AlphaFoldDB" id="A0A836CGA0"/>
<keyword evidence="5" id="KW-1185">Reference proteome</keyword>
<name>A0A836CGA0_9STRA</name>
<evidence type="ECO:0000313" key="4">
    <source>
        <dbReference type="EMBL" id="KAG5185455.1"/>
    </source>
</evidence>
<comment type="caution">
    <text evidence="4">The sequence shown here is derived from an EMBL/GenBank/DDBJ whole genome shotgun (WGS) entry which is preliminary data.</text>
</comment>
<dbReference type="Pfam" id="PF01167">
    <property type="entry name" value="Tub"/>
    <property type="match status" value="2"/>
</dbReference>
<dbReference type="PANTHER" id="PTHR16517:SF7">
    <property type="entry name" value="PROTEIN KING TUBBY"/>
    <property type="match status" value="1"/>
</dbReference>
<protein>
    <submittedName>
        <fullName evidence="4">Tubby C-terminal-like domain-containing protein</fullName>
    </submittedName>
</protein>
<organism evidence="4 5">
    <name type="scientific">Tribonema minus</name>
    <dbReference type="NCBI Taxonomy" id="303371"/>
    <lineage>
        <taxon>Eukaryota</taxon>
        <taxon>Sar</taxon>
        <taxon>Stramenopiles</taxon>
        <taxon>Ochrophyta</taxon>
        <taxon>PX clade</taxon>
        <taxon>Xanthophyceae</taxon>
        <taxon>Tribonematales</taxon>
        <taxon>Tribonemataceae</taxon>
        <taxon>Tribonema</taxon>
    </lineage>
</organism>
<feature type="domain" description="Tubby C-terminal" evidence="3">
    <location>
        <begin position="121"/>
        <end position="245"/>
    </location>
</feature>
<reference evidence="4" key="1">
    <citation type="submission" date="2021-02" db="EMBL/GenBank/DDBJ databases">
        <title>First Annotated Genome of the Yellow-green Alga Tribonema minus.</title>
        <authorList>
            <person name="Mahan K.M."/>
        </authorList>
    </citation>
    <scope>NUCLEOTIDE SEQUENCE</scope>
    <source>
        <strain evidence="4">UTEX B ZZ1240</strain>
    </source>
</reference>
<dbReference type="EMBL" id="JAFCMP010000132">
    <property type="protein sequence ID" value="KAG5185455.1"/>
    <property type="molecule type" value="Genomic_DNA"/>
</dbReference>
<sequence length="473" mass="51916">FGDYEVTFDHGPIGLSVEADYYGTRAIVRGFAALAGGREAPARACGRIRPGDYLTHVDGECVVDVPFERTLELLKNAQAGRFSLRLRGRGVGAWGARGGVNDGVEEARRAIFEAKARFFTAPRADDGMVYCGLTRHRGRHVTAFALHRDDTGEFLLACSMEADGTGPMIFHTQQDSHLRMLKDITTAQDSASYLGCMVPNFLGTEFRLMDFRESPERAGKYEVCAVVYDVNVLGRVPNFFRLLLRRPRTGGDGGGSSSARRPAAAAAAEGARRRGRGGGVDAGLALEQRARGWGQRPQRRLYQWRCSSRCLNTVILRRLATRLMHAQVFSDGSGGRCDTDDAFSIHRCSPARSLCHGAHALRHHDSSSSPIHQCSPASDIMVLETKRPSWNPALEAWVLNFNGRVRIPSKKNFLGAPERGNLAMETEFGDGAVLLRHGKMSKARFSVDFRHPLPPIVALAVCCSTFAQKRVVT</sequence>
<evidence type="ECO:0000256" key="1">
    <source>
        <dbReference type="ARBA" id="ARBA00007129"/>
    </source>
</evidence>
<dbReference type="SUPFAM" id="SSF50156">
    <property type="entry name" value="PDZ domain-like"/>
    <property type="match status" value="1"/>
</dbReference>
<evidence type="ECO:0000313" key="5">
    <source>
        <dbReference type="Proteomes" id="UP000664859"/>
    </source>
</evidence>
<dbReference type="OrthoDB" id="8775810at2759"/>
<comment type="similarity">
    <text evidence="1">Belongs to the TUB family.</text>
</comment>
<dbReference type="PRINTS" id="PR01573">
    <property type="entry name" value="SUPERTUBBY"/>
</dbReference>
<feature type="region of interest" description="Disordered" evidence="2">
    <location>
        <begin position="249"/>
        <end position="279"/>
    </location>
</feature>
<feature type="non-terminal residue" evidence="4">
    <location>
        <position position="473"/>
    </location>
</feature>
<dbReference type="SUPFAM" id="SSF54518">
    <property type="entry name" value="Tubby C-terminal domain-like"/>
    <property type="match status" value="1"/>
</dbReference>
<dbReference type="InterPro" id="IPR025659">
    <property type="entry name" value="Tubby-like_C"/>
</dbReference>
<dbReference type="Proteomes" id="UP000664859">
    <property type="component" value="Unassembled WGS sequence"/>
</dbReference>
<dbReference type="PANTHER" id="PTHR16517">
    <property type="entry name" value="TUBBY-RELATED"/>
    <property type="match status" value="1"/>
</dbReference>
<evidence type="ECO:0000256" key="2">
    <source>
        <dbReference type="SAM" id="MobiDB-lite"/>
    </source>
</evidence>